<gene>
    <name evidence="2" type="ORF">LECACI_7A007581</name>
</gene>
<protein>
    <submittedName>
        <fullName evidence="2">Uncharacterized protein</fullName>
    </submittedName>
</protein>
<keyword evidence="3" id="KW-1185">Reference proteome</keyword>
<proteinExistence type="predicted"/>
<feature type="compositionally biased region" description="Low complexity" evidence="1">
    <location>
        <begin position="14"/>
        <end position="27"/>
    </location>
</feature>
<evidence type="ECO:0000313" key="2">
    <source>
        <dbReference type="EMBL" id="CAK4032423.1"/>
    </source>
</evidence>
<evidence type="ECO:0000256" key="1">
    <source>
        <dbReference type="SAM" id="MobiDB-lite"/>
    </source>
</evidence>
<reference evidence="2" key="1">
    <citation type="submission" date="2023-11" db="EMBL/GenBank/DDBJ databases">
        <authorList>
            <person name="Alioto T."/>
            <person name="Alioto T."/>
            <person name="Gomez Garrido J."/>
        </authorList>
    </citation>
    <scope>NUCLEOTIDE SEQUENCE</scope>
</reference>
<dbReference type="Proteomes" id="UP001296104">
    <property type="component" value="Unassembled WGS sequence"/>
</dbReference>
<accession>A0AAI9EDL2</accession>
<sequence>MPKKRSFNFKTLQGTSSSASKQSGGSNDSDKKSATVNERLGELRKLPEKDAAQKKRELAEAVSHQHRSVPPELRPILGVSESAPPKPKRGIRMRLPDRTPGPAAPKSWNKRPAWMPTSALRGGRKRVLKGRLADNGRTRPHQLLRFSRMTGLDPDAHKSPSSLFHLSLKTAAEEWALFDDEDLPALSELPLRIRLRLLSYLGFYGPPIGVSALEALTHGIEPVDQLDLAGLIGHGGLTLHRLVKLLKQQASKVVETAEVEEVAESWDQDDSFEAALTRQPSTSRFSQLTHLCLSHPPAGPAWQDLLSLSKQLPSITHLSLAYWPRPTLTPNLATTTVSSQHSPDVSAGGSHYYSAIDNDLSEPASILRQLSGSSLRLQWLDLEGCTEWVQALSYEHTEDNRLLQDAIDAPSWSTTPPVTTIFAHNWKNLQYLNFAQGWLPTVPAVQGLPKQTMPFRQRAVADAYLKHGDICLLSEAAGEDMYEVEKRRAEIWLQIEDKAVEAARRIAQTRRAHACRHIFIDHGWERRAV</sequence>
<evidence type="ECO:0000313" key="3">
    <source>
        <dbReference type="Proteomes" id="UP001296104"/>
    </source>
</evidence>
<name>A0AAI9EDL2_9PEZI</name>
<organism evidence="2 3">
    <name type="scientific">Lecanosticta acicola</name>
    <dbReference type="NCBI Taxonomy" id="111012"/>
    <lineage>
        <taxon>Eukaryota</taxon>
        <taxon>Fungi</taxon>
        <taxon>Dikarya</taxon>
        <taxon>Ascomycota</taxon>
        <taxon>Pezizomycotina</taxon>
        <taxon>Dothideomycetes</taxon>
        <taxon>Dothideomycetidae</taxon>
        <taxon>Mycosphaerellales</taxon>
        <taxon>Mycosphaerellaceae</taxon>
        <taxon>Lecanosticta</taxon>
    </lineage>
</organism>
<dbReference type="AlphaFoldDB" id="A0AAI9EDL2"/>
<comment type="caution">
    <text evidence="2">The sequence shown here is derived from an EMBL/GenBank/DDBJ whole genome shotgun (WGS) entry which is preliminary data.</text>
</comment>
<feature type="compositionally biased region" description="Basic and acidic residues" evidence="1">
    <location>
        <begin position="28"/>
        <end position="59"/>
    </location>
</feature>
<feature type="region of interest" description="Disordered" evidence="1">
    <location>
        <begin position="1"/>
        <end position="120"/>
    </location>
</feature>
<dbReference type="EMBL" id="CAVMBE010000063">
    <property type="protein sequence ID" value="CAK4032423.1"/>
    <property type="molecule type" value="Genomic_DNA"/>
</dbReference>